<evidence type="ECO:0000313" key="2">
    <source>
        <dbReference type="EMBL" id="GEN22952.1"/>
    </source>
</evidence>
<evidence type="ECO:0000313" key="5">
    <source>
        <dbReference type="Proteomes" id="UP000321726"/>
    </source>
</evidence>
<accession>A0A1M7DWF6</accession>
<protein>
    <recommendedName>
        <fullName evidence="1">Zinc-ribbon domain-containing protein</fullName>
    </recommendedName>
</protein>
<dbReference type="PIRSF" id="PIRSF012641">
    <property type="entry name" value="UCP012641"/>
    <property type="match status" value="1"/>
</dbReference>
<evidence type="ECO:0000313" key="4">
    <source>
        <dbReference type="Proteomes" id="UP000184123"/>
    </source>
</evidence>
<feature type="domain" description="Zinc-ribbon" evidence="1">
    <location>
        <begin position="4"/>
        <end position="99"/>
    </location>
</feature>
<organism evidence="3 4">
    <name type="scientific">Halomonas cupida</name>
    <dbReference type="NCBI Taxonomy" id="44933"/>
    <lineage>
        <taxon>Bacteria</taxon>
        <taxon>Pseudomonadati</taxon>
        <taxon>Pseudomonadota</taxon>
        <taxon>Gammaproteobacteria</taxon>
        <taxon>Oceanospirillales</taxon>
        <taxon>Halomonadaceae</taxon>
        <taxon>Halomonas</taxon>
    </lineage>
</organism>
<keyword evidence="5" id="KW-1185">Reference proteome</keyword>
<name>A0A1M7DWF6_9GAMM</name>
<dbReference type="EMBL" id="FRCA01000003">
    <property type="protein sequence ID" value="SHL83723.1"/>
    <property type="molecule type" value="Genomic_DNA"/>
</dbReference>
<dbReference type="EMBL" id="BJXU01000032">
    <property type="protein sequence ID" value="GEN22952.1"/>
    <property type="molecule type" value="Genomic_DNA"/>
</dbReference>
<sequence>MRYFTCHCCDNRLFIDNTLCQSCHSELGWCSACQTISALTPLGDGRYHCSNPDCVSLLVKCQNYAVENVCNRMIPLHSAEAGIVLCDCCRHNRQIPDLEVDGHRHRWAKLESAKRRMFYTLDLLGLPHEVDPQKAPPPLTFAFLADEVPSDDGEWQSHHALDPVYTGHADGLITINVKEADDVERERLRRDFKEAQRTLIGHFRHEVAHYYWDLLIKGHDEEAACIAVFGDHNSPSYAEALERYYAVGAPVDWAERHVSAYATMHPWEDFAETFAFYLDMVAVLDTAGNFGITPTGYEEDLHAMLTTFQRLGMALNEVNREMGLVDIVPEIITPALYAKLEYVHELILRQRLQAPAN</sequence>
<dbReference type="RefSeq" id="WP_073434406.1">
    <property type="nucleotide sequence ID" value="NZ_BJXU01000032.1"/>
</dbReference>
<gene>
    <name evidence="2" type="ORF">HCU01_09010</name>
    <name evidence="3" type="ORF">SAMN05660971_01508</name>
</gene>
<evidence type="ECO:0000313" key="3">
    <source>
        <dbReference type="EMBL" id="SHL83723.1"/>
    </source>
</evidence>
<proteinExistence type="predicted"/>
<dbReference type="Pfam" id="PF10005">
    <property type="entry name" value="Zn_ribbon_DZR_6"/>
    <property type="match status" value="1"/>
</dbReference>
<dbReference type="AlphaFoldDB" id="A0A1M7DWF6"/>
<dbReference type="Pfam" id="PF15887">
    <property type="entry name" value="Peptidase_Mx"/>
    <property type="match status" value="1"/>
</dbReference>
<evidence type="ECO:0000259" key="1">
    <source>
        <dbReference type="Pfam" id="PF10005"/>
    </source>
</evidence>
<reference evidence="3 4" key="1">
    <citation type="submission" date="2016-11" db="EMBL/GenBank/DDBJ databases">
        <authorList>
            <person name="Jaros S."/>
            <person name="Januszkiewicz K."/>
            <person name="Wedrychowicz H."/>
        </authorList>
    </citation>
    <scope>NUCLEOTIDE SEQUENCE [LARGE SCALE GENOMIC DNA]</scope>
    <source>
        <strain evidence="3 4">DSM 4740</strain>
    </source>
</reference>
<dbReference type="InterPro" id="IPR011201">
    <property type="entry name" value="Zinc-ribbon_6_bact"/>
</dbReference>
<dbReference type="Proteomes" id="UP000321726">
    <property type="component" value="Unassembled WGS sequence"/>
</dbReference>
<dbReference type="Proteomes" id="UP000184123">
    <property type="component" value="Unassembled WGS sequence"/>
</dbReference>
<dbReference type="OrthoDB" id="256753at2"/>
<reference evidence="2 5" key="2">
    <citation type="submission" date="2019-07" db="EMBL/GenBank/DDBJ databases">
        <title>Whole genome shotgun sequence of Halomonas cupida NBRC 102219.</title>
        <authorList>
            <person name="Hosoyama A."/>
            <person name="Uohara A."/>
            <person name="Ohji S."/>
            <person name="Ichikawa N."/>
        </authorList>
    </citation>
    <scope>NUCLEOTIDE SEQUENCE [LARGE SCALE GENOMIC DNA]</scope>
    <source>
        <strain evidence="2 5">NBRC 102219</strain>
    </source>
</reference>
<dbReference type="STRING" id="44933.SAMN05660971_01508"/>
<dbReference type="InterPro" id="IPR031321">
    <property type="entry name" value="UCP012641"/>
</dbReference>